<keyword evidence="3 7" id="KW-0813">Transport</keyword>
<comment type="caution">
    <text evidence="9">The sequence shown here is derived from an EMBL/GenBank/DDBJ whole genome shotgun (WGS) entry which is preliminary data.</text>
</comment>
<dbReference type="PANTHER" id="PTHR31376:SF3">
    <property type="entry name" value="PURINE PERMEASE 4-RELATED"/>
    <property type="match status" value="1"/>
</dbReference>
<dbReference type="SUPFAM" id="SSF103481">
    <property type="entry name" value="Multidrug resistance efflux transporter EmrE"/>
    <property type="match status" value="1"/>
</dbReference>
<dbReference type="GO" id="GO:0016020">
    <property type="term" value="C:membrane"/>
    <property type="evidence" value="ECO:0007669"/>
    <property type="project" value="UniProtKB-SubCell"/>
</dbReference>
<dbReference type="Proteomes" id="UP000317650">
    <property type="component" value="Chromosome 9"/>
</dbReference>
<feature type="transmembrane region" description="Helical" evidence="7">
    <location>
        <begin position="267"/>
        <end position="292"/>
    </location>
</feature>
<dbReference type="Pfam" id="PF16913">
    <property type="entry name" value="PUNUT"/>
    <property type="match status" value="1"/>
</dbReference>
<evidence type="ECO:0000256" key="6">
    <source>
        <dbReference type="ARBA" id="ARBA00023136"/>
    </source>
</evidence>
<feature type="transmembrane region" description="Helical" evidence="7">
    <location>
        <begin position="108"/>
        <end position="133"/>
    </location>
</feature>
<accession>A0A4S8IE76</accession>
<feature type="transmembrane region" description="Helical" evidence="7">
    <location>
        <begin position="323"/>
        <end position="342"/>
    </location>
</feature>
<keyword evidence="5 7" id="KW-1133">Transmembrane helix</keyword>
<dbReference type="EMBL" id="PYDT01000010">
    <property type="protein sequence ID" value="THU46487.1"/>
    <property type="molecule type" value="Genomic_DNA"/>
</dbReference>
<feature type="transmembrane region" description="Helical" evidence="7">
    <location>
        <begin position="139"/>
        <end position="157"/>
    </location>
</feature>
<feature type="transmembrane region" description="Helical" evidence="7">
    <location>
        <begin position="77"/>
        <end position="96"/>
    </location>
</feature>
<evidence type="ECO:0000313" key="9">
    <source>
        <dbReference type="EMBL" id="THU46487.1"/>
    </source>
</evidence>
<keyword evidence="4 7" id="KW-0812">Transmembrane</keyword>
<evidence type="ECO:0000256" key="8">
    <source>
        <dbReference type="SAM" id="MobiDB-lite"/>
    </source>
</evidence>
<keyword evidence="6 7" id="KW-0472">Membrane</keyword>
<evidence type="ECO:0000256" key="5">
    <source>
        <dbReference type="ARBA" id="ARBA00022989"/>
    </source>
</evidence>
<name>A0A4S8IE76_MUSBA</name>
<feature type="transmembrane region" description="Helical" evidence="7">
    <location>
        <begin position="194"/>
        <end position="214"/>
    </location>
</feature>
<dbReference type="GO" id="GO:0005345">
    <property type="term" value="F:purine nucleobase transmembrane transporter activity"/>
    <property type="evidence" value="ECO:0007669"/>
    <property type="project" value="UniProtKB-UniRule"/>
</dbReference>
<comment type="subcellular location">
    <subcellularLocation>
        <location evidence="1 7">Membrane</location>
        <topology evidence="1 7">Multi-pass membrane protein</topology>
    </subcellularLocation>
</comment>
<feature type="region of interest" description="Disordered" evidence="8">
    <location>
        <begin position="1"/>
        <end position="29"/>
    </location>
</feature>
<gene>
    <name evidence="9" type="ORF">C4D60_Mb09t05470</name>
</gene>
<dbReference type="AlphaFoldDB" id="A0A4S8IE76"/>
<dbReference type="PANTHER" id="PTHR31376">
    <property type="entry name" value="OS09G0467300 PROTEIN-RELATED"/>
    <property type="match status" value="1"/>
</dbReference>
<organism evidence="9 10">
    <name type="scientific">Musa balbisiana</name>
    <name type="common">Banana</name>
    <dbReference type="NCBI Taxonomy" id="52838"/>
    <lineage>
        <taxon>Eukaryota</taxon>
        <taxon>Viridiplantae</taxon>
        <taxon>Streptophyta</taxon>
        <taxon>Embryophyta</taxon>
        <taxon>Tracheophyta</taxon>
        <taxon>Spermatophyta</taxon>
        <taxon>Magnoliopsida</taxon>
        <taxon>Liliopsida</taxon>
        <taxon>Zingiberales</taxon>
        <taxon>Musaceae</taxon>
        <taxon>Musa</taxon>
    </lineage>
</organism>
<evidence type="ECO:0000256" key="3">
    <source>
        <dbReference type="ARBA" id="ARBA00022448"/>
    </source>
</evidence>
<sequence>MEKQTNHSQLDEERGRGGGDGEDAALASREAANHRSTSNHFLLAATYACLILGSLSASLLSRFYFVHGGSNRWVSTLVQSAGFPLLLPLIYLTHSPSSRPFSCFSPRLLYLSLFLGLLLGVNNLLFSCGVSYLPVSTSSLLLSSQLGFTLILSALLIRHPLTFSNLNCVVLLTLSSVLLALNSSGDHSAGVDRGHFFLGFAATLGAAGLFAVYLPVMQLVYRGVNGYRTVVEVQLLMEASATALAAAGMVASGGWRREDAWDLGAALYWVVVGTTAASWQLCFMGTAGMVFLTSSVHSGICMTALLPVNVLGGVLVFGDDFGGSKAVAMLLCLWGFASYLYGTRTNKEETVMAMTGRKETGRTEGTGGSGFDENT</sequence>
<protein>
    <recommendedName>
        <fullName evidence="7">Probable purine permease</fullName>
    </recommendedName>
</protein>
<feature type="transmembrane region" description="Helical" evidence="7">
    <location>
        <begin position="299"/>
        <end position="317"/>
    </location>
</feature>
<dbReference type="InterPro" id="IPR030182">
    <property type="entry name" value="PUP_plant"/>
</dbReference>
<proteinExistence type="inferred from homology"/>
<feature type="transmembrane region" description="Helical" evidence="7">
    <location>
        <begin position="235"/>
        <end position="255"/>
    </location>
</feature>
<evidence type="ECO:0000256" key="2">
    <source>
        <dbReference type="ARBA" id="ARBA00006213"/>
    </source>
</evidence>
<dbReference type="InterPro" id="IPR037185">
    <property type="entry name" value="EmrE-like"/>
</dbReference>
<comment type="similarity">
    <text evidence="2 7">Belongs to the purine permeases (TC 2.A.7.14) family.</text>
</comment>
<dbReference type="GO" id="GO:0015211">
    <property type="term" value="F:purine nucleoside transmembrane transporter activity"/>
    <property type="evidence" value="ECO:0007669"/>
    <property type="project" value="UniProtKB-UniRule"/>
</dbReference>
<evidence type="ECO:0000256" key="1">
    <source>
        <dbReference type="ARBA" id="ARBA00004141"/>
    </source>
</evidence>
<evidence type="ECO:0000313" key="10">
    <source>
        <dbReference type="Proteomes" id="UP000317650"/>
    </source>
</evidence>
<feature type="transmembrane region" description="Helical" evidence="7">
    <location>
        <begin position="164"/>
        <end position="182"/>
    </location>
</feature>
<evidence type="ECO:0000256" key="7">
    <source>
        <dbReference type="RuleBase" id="RU368015"/>
    </source>
</evidence>
<feature type="compositionally biased region" description="Basic and acidic residues" evidence="8">
    <location>
        <begin position="1"/>
        <end position="19"/>
    </location>
</feature>
<keyword evidence="10" id="KW-1185">Reference proteome</keyword>
<feature type="transmembrane region" description="Helical" evidence="7">
    <location>
        <begin position="41"/>
        <end position="65"/>
    </location>
</feature>
<reference evidence="9 10" key="1">
    <citation type="journal article" date="2019" name="Nat. Plants">
        <title>Genome sequencing of Musa balbisiana reveals subgenome evolution and function divergence in polyploid bananas.</title>
        <authorList>
            <person name="Yao X."/>
        </authorList>
    </citation>
    <scope>NUCLEOTIDE SEQUENCE [LARGE SCALE GENOMIC DNA]</scope>
    <source>
        <strain evidence="10">cv. DH-PKW</strain>
        <tissue evidence="9">Leaves</tissue>
    </source>
</reference>
<evidence type="ECO:0000256" key="4">
    <source>
        <dbReference type="ARBA" id="ARBA00022692"/>
    </source>
</evidence>